<dbReference type="RefSeq" id="WP_094264573.1">
    <property type="nucleotide sequence ID" value="NZ_NOWF01000006.1"/>
</dbReference>
<dbReference type="InterPro" id="IPR050678">
    <property type="entry name" value="DNA_Partitioning_ATPase"/>
</dbReference>
<dbReference type="Gene3D" id="3.40.50.300">
    <property type="entry name" value="P-loop containing nucleotide triphosphate hydrolases"/>
    <property type="match status" value="1"/>
</dbReference>
<dbReference type="PANTHER" id="PTHR13696">
    <property type="entry name" value="P-LOOP CONTAINING NUCLEOSIDE TRIPHOSPHATE HYDROLASE"/>
    <property type="match status" value="1"/>
</dbReference>
<comment type="caution">
    <text evidence="2">The sequence shown here is derived from an EMBL/GenBank/DDBJ whole genome shotgun (WGS) entry which is preliminary data.</text>
</comment>
<evidence type="ECO:0000313" key="3">
    <source>
        <dbReference type="Proteomes" id="UP000215459"/>
    </source>
</evidence>
<dbReference type="InterPro" id="IPR027417">
    <property type="entry name" value="P-loop_NTPase"/>
</dbReference>
<dbReference type="EMBL" id="NOWF01000006">
    <property type="protein sequence ID" value="OYD07337.1"/>
    <property type="molecule type" value="Genomic_DNA"/>
</dbReference>
<dbReference type="CDD" id="cd02042">
    <property type="entry name" value="ParAB_family"/>
    <property type="match status" value="1"/>
</dbReference>
<proteinExistence type="predicted"/>
<organism evidence="2 3">
    <name type="scientific">Paludifilum halophilum</name>
    <dbReference type="NCBI Taxonomy" id="1642702"/>
    <lineage>
        <taxon>Bacteria</taxon>
        <taxon>Bacillati</taxon>
        <taxon>Bacillota</taxon>
        <taxon>Bacilli</taxon>
        <taxon>Bacillales</taxon>
        <taxon>Thermoactinomycetaceae</taxon>
        <taxon>Paludifilum</taxon>
    </lineage>
</organism>
<gene>
    <name evidence="2" type="ORF">CHM34_10505</name>
</gene>
<dbReference type="SUPFAM" id="SSF52540">
    <property type="entry name" value="P-loop containing nucleoside triphosphate hydrolases"/>
    <property type="match status" value="1"/>
</dbReference>
<evidence type="ECO:0000259" key="1">
    <source>
        <dbReference type="Pfam" id="PF13614"/>
    </source>
</evidence>
<keyword evidence="3" id="KW-1185">Reference proteome</keyword>
<dbReference type="PANTHER" id="PTHR13696:SF52">
    <property type="entry name" value="PARA FAMILY PROTEIN CT_582"/>
    <property type="match status" value="1"/>
</dbReference>
<dbReference type="Proteomes" id="UP000215459">
    <property type="component" value="Unassembled WGS sequence"/>
</dbReference>
<evidence type="ECO:0000313" key="2">
    <source>
        <dbReference type="EMBL" id="OYD07337.1"/>
    </source>
</evidence>
<accession>A0A235B610</accession>
<reference evidence="2 3" key="1">
    <citation type="submission" date="2017-07" db="EMBL/GenBank/DDBJ databases">
        <title>The genome sequence of Paludifilum halophilum highlights mechanisms for microbial adaptation to high salt environemnts.</title>
        <authorList>
            <person name="Belbahri L."/>
        </authorList>
    </citation>
    <scope>NUCLEOTIDE SEQUENCE [LARGE SCALE GENOMIC DNA]</scope>
    <source>
        <strain evidence="2 3">DSM 102817</strain>
    </source>
</reference>
<sequence>MATILSFGNQKGGCGKTTTTCVTAELLANKGNRILVVDLDHQGNSTFWLSQQSPYNFTGKTVYHALQERNPLPYIYKTSDYLHLLPAEDELEEFDRETDYYILKQTLAPVMNDYDYIFLDLPPSTGIRTRNGLTASDFVVVLLQSDPLCFEALERFLRLMQTIRDDYNHSLDIAGILPTMLDPRASADRQIIDEAREDYDDWVFTTEIKRKTRLKEFSIGGVQERYTEDRMALRPYKSFVEELLGRVTTQKV</sequence>
<dbReference type="AlphaFoldDB" id="A0A235B610"/>
<protein>
    <recommendedName>
        <fullName evidence="1">AAA domain-containing protein</fullName>
    </recommendedName>
</protein>
<dbReference type="OrthoDB" id="9815116at2"/>
<feature type="domain" description="AAA" evidence="1">
    <location>
        <begin position="3"/>
        <end position="173"/>
    </location>
</feature>
<name>A0A235B610_9BACL</name>
<dbReference type="InterPro" id="IPR025669">
    <property type="entry name" value="AAA_dom"/>
</dbReference>
<dbReference type="Pfam" id="PF13614">
    <property type="entry name" value="AAA_31"/>
    <property type="match status" value="1"/>
</dbReference>